<dbReference type="PANTHER" id="PTHR11496">
    <property type="entry name" value="ALCOHOL DEHYDROGENASE"/>
    <property type="match status" value="1"/>
</dbReference>
<evidence type="ECO:0000256" key="3">
    <source>
        <dbReference type="ARBA" id="ARBA00023002"/>
    </source>
</evidence>
<dbReference type="CDD" id="cd08551">
    <property type="entry name" value="Fe-ADH"/>
    <property type="match status" value="1"/>
</dbReference>
<dbReference type="RefSeq" id="WP_218121809.1">
    <property type="nucleotide sequence ID" value="NZ_FNJI01000022.1"/>
</dbReference>
<accession>A0A1H0T7B9</accession>
<comment type="cofactor">
    <cofactor evidence="1">
        <name>Fe cation</name>
        <dbReference type="ChEBI" id="CHEBI:24875"/>
    </cofactor>
</comment>
<dbReference type="FunFam" id="3.40.50.1970:FF:000003">
    <property type="entry name" value="Alcohol dehydrogenase, iron-containing"/>
    <property type="match status" value="1"/>
</dbReference>
<dbReference type="GO" id="GO:0046872">
    <property type="term" value="F:metal ion binding"/>
    <property type="evidence" value="ECO:0007669"/>
    <property type="project" value="InterPro"/>
</dbReference>
<evidence type="ECO:0000256" key="1">
    <source>
        <dbReference type="ARBA" id="ARBA00001962"/>
    </source>
</evidence>
<dbReference type="SUPFAM" id="SSF56796">
    <property type="entry name" value="Dehydroquinate synthase-like"/>
    <property type="match status" value="1"/>
</dbReference>
<dbReference type="InterPro" id="IPR039697">
    <property type="entry name" value="Alcohol_dehydrogenase_Fe"/>
</dbReference>
<dbReference type="Pfam" id="PF25137">
    <property type="entry name" value="ADH_Fe_C"/>
    <property type="match status" value="1"/>
</dbReference>
<evidence type="ECO:0000259" key="5">
    <source>
        <dbReference type="Pfam" id="PF00465"/>
    </source>
</evidence>
<keyword evidence="3" id="KW-0560">Oxidoreductase</keyword>
<keyword evidence="4" id="KW-0520">NAD</keyword>
<comment type="similarity">
    <text evidence="2">Belongs to the iron-containing alcohol dehydrogenase family.</text>
</comment>
<dbReference type="Pfam" id="PF00465">
    <property type="entry name" value="Fe-ADH"/>
    <property type="match status" value="1"/>
</dbReference>
<keyword evidence="8" id="KW-1185">Reference proteome</keyword>
<dbReference type="PROSITE" id="PS00060">
    <property type="entry name" value="ADH_IRON_2"/>
    <property type="match status" value="1"/>
</dbReference>
<dbReference type="Gene3D" id="1.20.1090.10">
    <property type="entry name" value="Dehydroquinate synthase-like - alpha domain"/>
    <property type="match status" value="1"/>
</dbReference>
<dbReference type="EMBL" id="FNJI01000022">
    <property type="protein sequence ID" value="SDP49884.1"/>
    <property type="molecule type" value="Genomic_DNA"/>
</dbReference>
<dbReference type="InterPro" id="IPR001670">
    <property type="entry name" value="ADH_Fe/GldA"/>
</dbReference>
<evidence type="ECO:0000313" key="8">
    <source>
        <dbReference type="Proteomes" id="UP000199073"/>
    </source>
</evidence>
<dbReference type="PROSITE" id="PS00913">
    <property type="entry name" value="ADH_IRON_1"/>
    <property type="match status" value="1"/>
</dbReference>
<feature type="domain" description="Alcohol dehydrogenase iron-type/glycerol dehydrogenase GldA" evidence="5">
    <location>
        <begin position="11"/>
        <end position="179"/>
    </location>
</feature>
<proteinExistence type="inferred from homology"/>
<protein>
    <submittedName>
        <fullName evidence="7">Alcohol dehydrogenase</fullName>
    </submittedName>
</protein>
<dbReference type="InterPro" id="IPR056798">
    <property type="entry name" value="ADH_Fe_C"/>
</dbReference>
<dbReference type="STRING" id="91360.SAMN05660330_02964"/>
<evidence type="ECO:0000256" key="4">
    <source>
        <dbReference type="ARBA" id="ARBA00023027"/>
    </source>
</evidence>
<dbReference type="GO" id="GO:0004022">
    <property type="term" value="F:alcohol dehydrogenase (NAD+) activity"/>
    <property type="evidence" value="ECO:0007669"/>
    <property type="project" value="TreeGrafter"/>
</dbReference>
<dbReference type="Gene3D" id="3.40.50.1970">
    <property type="match status" value="1"/>
</dbReference>
<reference evidence="7 8" key="1">
    <citation type="submission" date="2016-10" db="EMBL/GenBank/DDBJ databases">
        <authorList>
            <person name="de Groot N.N."/>
        </authorList>
    </citation>
    <scope>NUCLEOTIDE SEQUENCE [LARGE SCALE GENOMIC DNA]</scope>
    <source>
        <strain evidence="7 8">DSM 12130</strain>
    </source>
</reference>
<name>A0A1H0T7B9_9BACT</name>
<dbReference type="AlphaFoldDB" id="A0A1H0T7B9"/>
<evidence type="ECO:0000259" key="6">
    <source>
        <dbReference type="Pfam" id="PF25137"/>
    </source>
</evidence>
<organism evidence="7 8">
    <name type="scientific">Desulforhopalus singaporensis</name>
    <dbReference type="NCBI Taxonomy" id="91360"/>
    <lineage>
        <taxon>Bacteria</taxon>
        <taxon>Pseudomonadati</taxon>
        <taxon>Thermodesulfobacteriota</taxon>
        <taxon>Desulfobulbia</taxon>
        <taxon>Desulfobulbales</taxon>
        <taxon>Desulfocapsaceae</taxon>
        <taxon>Desulforhopalus</taxon>
    </lineage>
</organism>
<gene>
    <name evidence="7" type="ORF">SAMN05660330_02964</name>
</gene>
<feature type="domain" description="Fe-containing alcohol dehydrogenase-like C-terminal" evidence="6">
    <location>
        <begin position="191"/>
        <end position="376"/>
    </location>
</feature>
<dbReference type="Proteomes" id="UP000199073">
    <property type="component" value="Unassembled WGS sequence"/>
</dbReference>
<dbReference type="InterPro" id="IPR018211">
    <property type="entry name" value="ADH_Fe_CS"/>
</dbReference>
<evidence type="ECO:0000256" key="2">
    <source>
        <dbReference type="ARBA" id="ARBA00007358"/>
    </source>
</evidence>
<dbReference type="FunFam" id="1.20.1090.10:FF:000001">
    <property type="entry name" value="Aldehyde-alcohol dehydrogenase"/>
    <property type="match status" value="1"/>
</dbReference>
<evidence type="ECO:0000313" key="7">
    <source>
        <dbReference type="EMBL" id="SDP49884.1"/>
    </source>
</evidence>
<dbReference type="PANTHER" id="PTHR11496:SF102">
    <property type="entry name" value="ALCOHOL DEHYDROGENASE 4"/>
    <property type="match status" value="1"/>
</dbReference>
<sequence>MLINEFQFTIPAKVVYKSGAIDELGDLLKQTGIGKVLVVTDAGIAKAGFLDVVNNVLAACGVESEVFLDVEPNPSVDTVNKGAAIFNDLKFQGVIALGGGSPMDTAKAIAIKITNGGNVQDYEGPDTFEHDPLPVIAIPTTAGTGSEVTPFAVITDRARKYKLTIISPRIIPQIAILDPGLISRLPASIAASTGLDALTHAIESYVSLFSSPYSDAFAEKAIELIGRNLRLFVANRKNEEAAGSMLVASLFAGLAFTHARLGNAHAMAHPLGGYFDVPHGVANAILLPYIMDYNRIANPDKFCRIAKLMGDEESPQGAVEAIRKLNRDLGIPEKLSSFGVTSDAVAGMTKDAMKSGNVLANPRQTGFSEIEALYQLAI</sequence>